<keyword evidence="15" id="KW-1185">Reference proteome</keyword>
<accession>A0A1Q8E7J5</accession>
<evidence type="ECO:0000256" key="6">
    <source>
        <dbReference type="ARBA" id="ARBA00023277"/>
    </source>
</evidence>
<evidence type="ECO:0000256" key="3">
    <source>
        <dbReference type="ARBA" id="ARBA00022723"/>
    </source>
</evidence>
<feature type="binding site" evidence="11">
    <location>
        <position position="23"/>
    </location>
    <ligand>
        <name>substrate</name>
    </ligand>
</feature>
<feature type="binding site" evidence="11">
    <location>
        <begin position="113"/>
        <end position="117"/>
    </location>
    <ligand>
        <name>substrate</name>
    </ligand>
</feature>
<dbReference type="AlphaFoldDB" id="A0A1Q8E7J5"/>
<feature type="binding site" evidence="12">
    <location>
        <position position="9"/>
    </location>
    <ligand>
        <name>Mg(2+)</name>
        <dbReference type="ChEBI" id="CHEBI:18420"/>
    </ligand>
</feature>
<evidence type="ECO:0000256" key="13">
    <source>
        <dbReference type="PIRSR" id="PIRSR610972-4"/>
    </source>
</evidence>
<feature type="binding site" evidence="11">
    <location>
        <position position="75"/>
    </location>
    <ligand>
        <name>substrate</name>
    </ligand>
</feature>
<dbReference type="Gene3D" id="3.40.50.1000">
    <property type="entry name" value="HAD superfamily/HAD-like"/>
    <property type="match status" value="1"/>
</dbReference>
<evidence type="ECO:0000313" key="14">
    <source>
        <dbReference type="EMBL" id="OLF47756.1"/>
    </source>
</evidence>
<dbReference type="GO" id="GO:0005975">
    <property type="term" value="P:carbohydrate metabolic process"/>
    <property type="evidence" value="ECO:0007669"/>
    <property type="project" value="InterPro"/>
</dbReference>
<evidence type="ECO:0000256" key="1">
    <source>
        <dbReference type="ARBA" id="ARBA00006171"/>
    </source>
</evidence>
<dbReference type="InterPro" id="IPR036412">
    <property type="entry name" value="HAD-like_sf"/>
</dbReference>
<reference evidence="15" key="1">
    <citation type="submission" date="2016-12" db="EMBL/GenBank/DDBJ databases">
        <authorList>
            <person name="Gulvik C.A."/>
        </authorList>
    </citation>
    <scope>NUCLEOTIDE SEQUENCE [LARGE SCALE GENOMIC DNA]</scope>
    <source>
        <strain evidence="15">NED12-00049-6B</strain>
    </source>
</reference>
<dbReference type="NCBIfam" id="TIGR01990">
    <property type="entry name" value="bPGM"/>
    <property type="match status" value="1"/>
</dbReference>
<dbReference type="InterPro" id="IPR010976">
    <property type="entry name" value="B-phosphoglucomutase_hydrolase"/>
</dbReference>
<dbReference type="GO" id="GO:0008801">
    <property type="term" value="F:beta-phosphoglucomutase activity"/>
    <property type="evidence" value="ECO:0007669"/>
    <property type="project" value="UniProtKB-EC"/>
</dbReference>
<evidence type="ECO:0000256" key="2">
    <source>
        <dbReference type="ARBA" id="ARBA00022553"/>
    </source>
</evidence>
<feature type="active site" description="Nucleophile" evidence="10">
    <location>
        <position position="7"/>
    </location>
</feature>
<feature type="binding site" evidence="11">
    <location>
        <begin position="7"/>
        <end position="9"/>
    </location>
    <ligand>
        <name>substrate</name>
    </ligand>
</feature>
<dbReference type="GO" id="GO:0000287">
    <property type="term" value="F:magnesium ion binding"/>
    <property type="evidence" value="ECO:0007669"/>
    <property type="project" value="InterPro"/>
</dbReference>
<dbReference type="OrthoDB" id="9797743at2"/>
<dbReference type="PANTHER" id="PTHR46193">
    <property type="entry name" value="6-PHOSPHOGLUCONATE PHOSPHATASE"/>
    <property type="match status" value="1"/>
</dbReference>
<dbReference type="SFLD" id="SFLDG01129">
    <property type="entry name" value="C1.5:_HAD__Beta-PGM__Phosphata"/>
    <property type="match status" value="1"/>
</dbReference>
<dbReference type="InterPro" id="IPR006439">
    <property type="entry name" value="HAD-SF_hydro_IA"/>
</dbReference>
<evidence type="ECO:0000256" key="9">
    <source>
        <dbReference type="ARBA" id="ARBA00044991"/>
    </source>
</evidence>
<dbReference type="SUPFAM" id="SSF56784">
    <property type="entry name" value="HAD-like"/>
    <property type="match status" value="1"/>
</dbReference>
<feature type="binding site" evidence="11">
    <location>
        <begin position="43"/>
        <end position="48"/>
    </location>
    <ligand>
        <name>substrate</name>
    </ligand>
</feature>
<evidence type="ECO:0000256" key="10">
    <source>
        <dbReference type="PIRSR" id="PIRSR610972-1"/>
    </source>
</evidence>
<evidence type="ECO:0000256" key="7">
    <source>
        <dbReference type="ARBA" id="ARBA00044926"/>
    </source>
</evidence>
<keyword evidence="4 12" id="KW-0460">Magnesium</keyword>
<feature type="binding site" evidence="12">
    <location>
        <position position="7"/>
    </location>
    <ligand>
        <name>Mg(2+)</name>
        <dbReference type="ChEBI" id="CHEBI:18420"/>
    </ligand>
</feature>
<feature type="binding site" evidence="11">
    <location>
        <position position="144"/>
    </location>
    <ligand>
        <name>substrate</name>
    </ligand>
</feature>
<dbReference type="InterPro" id="IPR010972">
    <property type="entry name" value="Beta-PGM"/>
</dbReference>
<dbReference type="InterPro" id="IPR023198">
    <property type="entry name" value="PGP-like_dom2"/>
</dbReference>
<feature type="active site" description="Proton donor/acceptor" evidence="10">
    <location>
        <position position="9"/>
    </location>
</feature>
<evidence type="ECO:0000256" key="5">
    <source>
        <dbReference type="ARBA" id="ARBA00023235"/>
    </source>
</evidence>
<comment type="similarity">
    <text evidence="1">Belongs to the HAD-like hydrolase superfamily. CbbY/CbbZ/Gph/YieH family.</text>
</comment>
<comment type="caution">
    <text evidence="14">The sequence shown here is derived from an EMBL/GenBank/DDBJ whole genome shotgun (WGS) entry which is preliminary data.</text>
</comment>
<name>A0A1Q8E7J5_9STRE</name>
<evidence type="ECO:0000313" key="15">
    <source>
        <dbReference type="Proteomes" id="UP000186890"/>
    </source>
</evidence>
<dbReference type="NCBIfam" id="TIGR02009">
    <property type="entry name" value="PGMB-YQAB-SF"/>
    <property type="match status" value="1"/>
</dbReference>
<dbReference type="CDD" id="cd02598">
    <property type="entry name" value="HAD_BPGM"/>
    <property type="match status" value="1"/>
</dbReference>
<dbReference type="InterPro" id="IPR051600">
    <property type="entry name" value="Beta-PGM-like"/>
</dbReference>
<evidence type="ECO:0000256" key="12">
    <source>
        <dbReference type="PIRSR" id="PIRSR610972-3"/>
    </source>
</evidence>
<protein>
    <recommendedName>
        <fullName evidence="9">Beta-phosphoglucomutase</fullName>
        <ecNumber evidence="8">5.4.2.6</ecNumber>
    </recommendedName>
</protein>
<sequence>MKAVIFDLDGVIADTAKYHFSAWKQLIWNHFGVDIPDTIEANLKGVSREESLMILLQHIGKTVDEVTFKGLCDEKNRQYMASLANISKDEILPGIALLILDLQKRGIRMALASASKNAPFILEKLGLKSQFYTIIDPHQIVAGKPAPDIFLAAVAALGCSADECIGIEDSVAGIEAINKAGCISIGVSDEELPEAFCQVGNTSELSYERLLEVSEQFHRLKSNCITK</sequence>
<dbReference type="SFLD" id="SFLDS00003">
    <property type="entry name" value="Haloacid_Dehalogenase"/>
    <property type="match status" value="1"/>
</dbReference>
<proteinExistence type="inferred from homology"/>
<dbReference type="NCBIfam" id="TIGR01509">
    <property type="entry name" value="HAD-SF-IA-v3"/>
    <property type="match status" value="1"/>
</dbReference>
<dbReference type="Gene3D" id="1.10.150.240">
    <property type="entry name" value="Putative phosphatase, domain 2"/>
    <property type="match status" value="1"/>
</dbReference>
<keyword evidence="2" id="KW-0597">Phosphoprotein</keyword>
<keyword evidence="6" id="KW-0119">Carbohydrate metabolism</keyword>
<evidence type="ECO:0000256" key="4">
    <source>
        <dbReference type="ARBA" id="ARBA00022842"/>
    </source>
</evidence>
<organism evidence="14 15">
    <name type="scientific">Streptococcus cuniculi</name>
    <dbReference type="NCBI Taxonomy" id="1432788"/>
    <lineage>
        <taxon>Bacteria</taxon>
        <taxon>Bacillati</taxon>
        <taxon>Bacillota</taxon>
        <taxon>Bacilli</taxon>
        <taxon>Lactobacillales</taxon>
        <taxon>Streptococcaceae</taxon>
        <taxon>Streptococcus</taxon>
    </lineage>
</organism>
<dbReference type="PANTHER" id="PTHR46193:SF18">
    <property type="entry name" value="HEXITOL PHOSPHATASE B"/>
    <property type="match status" value="1"/>
</dbReference>
<dbReference type="InterPro" id="IPR023214">
    <property type="entry name" value="HAD_sf"/>
</dbReference>
<gene>
    <name evidence="14" type="ORF">BU202_06930</name>
</gene>
<evidence type="ECO:0000256" key="11">
    <source>
        <dbReference type="PIRSR" id="PIRSR610972-2"/>
    </source>
</evidence>
<feature type="site" description="Important for catalytic activity and assists the phosphoryl transfer reaction to Asp8 by balancing charge and orienting the reacting groups" evidence="13">
    <location>
        <position position="144"/>
    </location>
</feature>
<comment type="catalytic activity">
    <reaction evidence="7">
        <text>beta-D-glucose 1-phosphate = beta-D-glucose 6-phosphate</text>
        <dbReference type="Rhea" id="RHEA:20113"/>
        <dbReference type="ChEBI" id="CHEBI:57684"/>
        <dbReference type="ChEBI" id="CHEBI:58247"/>
        <dbReference type="EC" id="5.4.2.6"/>
    </reaction>
</comment>
<dbReference type="EC" id="5.4.2.6" evidence="8"/>
<feature type="binding site" evidence="12">
    <location>
        <position position="169"/>
    </location>
    <ligand>
        <name>Mg(2+)</name>
        <dbReference type="ChEBI" id="CHEBI:18420"/>
    </ligand>
</feature>
<feature type="site" description="Important for catalytic activity and assists the phosphoryl transfer reaction to Asp8 by balancing charge and orienting the reacting groups" evidence="13">
    <location>
        <position position="113"/>
    </location>
</feature>
<comment type="cofactor">
    <cofactor evidence="12">
        <name>Mg(2+)</name>
        <dbReference type="ChEBI" id="CHEBI:18420"/>
    </cofactor>
    <text evidence="12">Binds 2 magnesium ions per subunit.</text>
</comment>
<dbReference type="Pfam" id="PF00702">
    <property type="entry name" value="Hydrolase"/>
    <property type="match status" value="1"/>
</dbReference>
<evidence type="ECO:0000256" key="8">
    <source>
        <dbReference type="ARBA" id="ARBA00044968"/>
    </source>
</evidence>
<keyword evidence="5" id="KW-0413">Isomerase</keyword>
<feature type="binding site" evidence="11">
    <location>
        <position position="51"/>
    </location>
    <ligand>
        <name>substrate</name>
    </ligand>
</feature>
<feature type="binding site" evidence="12">
    <location>
        <position position="168"/>
    </location>
    <ligand>
        <name>Mg(2+)</name>
        <dbReference type="ChEBI" id="CHEBI:18420"/>
    </ligand>
</feature>
<dbReference type="EMBL" id="MSJM01000005">
    <property type="protein sequence ID" value="OLF47756.1"/>
    <property type="molecule type" value="Genomic_DNA"/>
</dbReference>
<dbReference type="Proteomes" id="UP000186890">
    <property type="component" value="Unassembled WGS sequence"/>
</dbReference>
<keyword evidence="3 12" id="KW-0479">Metal-binding</keyword>